<dbReference type="RefSeq" id="WP_125090356.1">
    <property type="nucleotide sequence ID" value="NZ_RSAA01000010.1"/>
</dbReference>
<dbReference type="OrthoDB" id="1900402at2"/>
<feature type="region of interest" description="Disordered" evidence="1">
    <location>
        <begin position="207"/>
        <end position="230"/>
    </location>
</feature>
<evidence type="ECO:0000256" key="1">
    <source>
        <dbReference type="SAM" id="MobiDB-lite"/>
    </source>
</evidence>
<dbReference type="NCBIfam" id="NF035938">
    <property type="entry name" value="EboA_domain"/>
    <property type="match status" value="1"/>
</dbReference>
<name>A0A426JV44_9PSEU</name>
<protein>
    <recommendedName>
        <fullName evidence="4">Sugar phosphate isomerase</fullName>
    </recommendedName>
</protein>
<reference evidence="2 3" key="1">
    <citation type="submission" date="2018-11" db="EMBL/GenBank/DDBJ databases">
        <title>Saccharopolyspora rhizosphaerae sp. nov., an actinomycete isolated from rhizosphere soil in Thailand.</title>
        <authorList>
            <person name="Intra B."/>
            <person name="Euanorasetr J."/>
            <person name="Take A."/>
            <person name="Inahashi Y."/>
            <person name="Mori M."/>
            <person name="Panbangred W."/>
            <person name="Matsumoto A."/>
        </authorList>
    </citation>
    <scope>NUCLEOTIDE SEQUENCE [LARGE SCALE GENOMIC DNA]</scope>
    <source>
        <strain evidence="2 3">H219</strain>
    </source>
</reference>
<evidence type="ECO:0000313" key="3">
    <source>
        <dbReference type="Proteomes" id="UP000274515"/>
    </source>
</evidence>
<dbReference type="AlphaFoldDB" id="A0A426JV44"/>
<keyword evidence="3" id="KW-1185">Reference proteome</keyword>
<comment type="caution">
    <text evidence="2">The sequence shown here is derived from an EMBL/GenBank/DDBJ whole genome shotgun (WGS) entry which is preliminary data.</text>
</comment>
<sequence>MSSARNVADVLEPTTRRRWADLVDEVAANPDRIAVLFPSAARAIARGPVDPADPDGLITPRVEDEVRITFLRTAARRWDTDRLTRETLALYRHGDAEEKRAVLRALDHLGLGDRLLPLVHDALRSNDLRLIAAALGTYAARHLDEHAWRHGVLKCLFTGVPLDAVVGVAERADAELARMVSAYVEERQAAGRSVPQDAHRLLQQCTRAATAAGPRDDEEDGCASSIRTST</sequence>
<organism evidence="2 3">
    <name type="scientific">Saccharopolyspora rhizosphaerae</name>
    <dbReference type="NCBI Taxonomy" id="2492662"/>
    <lineage>
        <taxon>Bacteria</taxon>
        <taxon>Bacillati</taxon>
        <taxon>Actinomycetota</taxon>
        <taxon>Actinomycetes</taxon>
        <taxon>Pseudonocardiales</taxon>
        <taxon>Pseudonocardiaceae</taxon>
        <taxon>Saccharopolyspora</taxon>
    </lineage>
</organism>
<gene>
    <name evidence="2" type="ORF">EIL87_12195</name>
</gene>
<accession>A0A426JV44</accession>
<dbReference type="InterPro" id="IPR047715">
    <property type="entry name" value="EboA_dom"/>
</dbReference>
<proteinExistence type="predicted"/>
<evidence type="ECO:0000313" key="2">
    <source>
        <dbReference type="EMBL" id="RRO17030.1"/>
    </source>
</evidence>
<dbReference type="Proteomes" id="UP000274515">
    <property type="component" value="Unassembled WGS sequence"/>
</dbReference>
<dbReference type="EMBL" id="RSAA01000010">
    <property type="protein sequence ID" value="RRO17030.1"/>
    <property type="molecule type" value="Genomic_DNA"/>
</dbReference>
<evidence type="ECO:0008006" key="4">
    <source>
        <dbReference type="Google" id="ProtNLM"/>
    </source>
</evidence>